<protein>
    <recommendedName>
        <fullName evidence="2">DNA-directed RNA polymerases I and III subunit RPAC2</fullName>
    </recommendedName>
</protein>
<evidence type="ECO:0000313" key="9">
    <source>
        <dbReference type="EMBL" id="EAR88010.1"/>
    </source>
</evidence>
<feature type="compositionally biased region" description="Acidic residues" evidence="7">
    <location>
        <begin position="1"/>
        <end position="35"/>
    </location>
</feature>
<dbReference type="AlphaFoldDB" id="Q22RW2"/>
<comment type="subcellular location">
    <subcellularLocation>
        <location evidence="1">Nucleus</location>
    </subcellularLocation>
</comment>
<accession>Q22RW2</accession>
<name>Q22RW2_TETTS</name>
<dbReference type="STRING" id="312017.Q22RW2"/>
<evidence type="ECO:0000256" key="1">
    <source>
        <dbReference type="ARBA" id="ARBA00004123"/>
    </source>
</evidence>
<evidence type="ECO:0000256" key="5">
    <source>
        <dbReference type="ARBA" id="ARBA00023242"/>
    </source>
</evidence>
<dbReference type="GO" id="GO:0006362">
    <property type="term" value="P:transcription elongation by RNA polymerase I"/>
    <property type="evidence" value="ECO:0007669"/>
    <property type="project" value="TreeGrafter"/>
</dbReference>
<feature type="region of interest" description="Disordered" evidence="7">
    <location>
        <begin position="1"/>
        <end position="53"/>
    </location>
</feature>
<evidence type="ECO:0000259" key="8">
    <source>
        <dbReference type="Pfam" id="PF13656"/>
    </source>
</evidence>
<keyword evidence="5" id="KW-0539">Nucleus</keyword>
<dbReference type="PANTHER" id="PTHR13946">
    <property type="entry name" value="DNA-DIRECTED RNA POLYMERASE I,II,III"/>
    <property type="match status" value="1"/>
</dbReference>
<dbReference type="OMA" id="HEMRCER"/>
<evidence type="ECO:0000256" key="6">
    <source>
        <dbReference type="ARBA" id="ARBA00025751"/>
    </source>
</evidence>
<dbReference type="PANTHER" id="PTHR13946:SF28">
    <property type="entry name" value="DNA-DIRECTED RNA POLYMERASES I AND III SUBUNIT RPAC2"/>
    <property type="match status" value="1"/>
</dbReference>
<dbReference type="GO" id="GO:0005736">
    <property type="term" value="C:RNA polymerase I complex"/>
    <property type="evidence" value="ECO:0007669"/>
    <property type="project" value="TreeGrafter"/>
</dbReference>
<sequence length="150" mass="17559">MSDSEENSFQEIEQEDDEAVNNPDIEEEEEDEDYMMEDKPKKQSAEEKLVIDQNEKDRTCATYTFYDEDHTLGNTVRYMLVKRKDVEFCGYTIPHPSENKMNLRLQTIKKNSNEVLKEGLDSLAGLCDVLNDKFDAAMKKFEKQQKKKSK</sequence>
<dbReference type="OrthoDB" id="510325at2759"/>
<dbReference type="GO" id="GO:0046983">
    <property type="term" value="F:protein dimerization activity"/>
    <property type="evidence" value="ECO:0007669"/>
    <property type="project" value="InterPro"/>
</dbReference>
<dbReference type="InterPro" id="IPR033898">
    <property type="entry name" value="RNAP_AC19"/>
</dbReference>
<dbReference type="GeneID" id="7846058"/>
<feature type="domain" description="DNA-directed RNA polymerase RBP11-like dimerisation" evidence="8">
    <location>
        <begin position="60"/>
        <end position="132"/>
    </location>
</feature>
<keyword evidence="3 9" id="KW-0240">DNA-directed RNA polymerase</keyword>
<dbReference type="InterPro" id="IPR036603">
    <property type="entry name" value="RBP11-like"/>
</dbReference>
<dbReference type="InterPro" id="IPR022905">
    <property type="entry name" value="Rpo11-like"/>
</dbReference>
<dbReference type="InterPro" id="IPR008193">
    <property type="entry name" value="RNA_pol_Rpb11_13-16kDa_CS"/>
</dbReference>
<dbReference type="eggNOG" id="KOG3438">
    <property type="taxonomic scope" value="Eukaryota"/>
</dbReference>
<dbReference type="GO" id="GO:0003899">
    <property type="term" value="F:DNA-directed RNA polymerase activity"/>
    <property type="evidence" value="ECO:0007669"/>
    <property type="project" value="InterPro"/>
</dbReference>
<evidence type="ECO:0000256" key="2">
    <source>
        <dbReference type="ARBA" id="ARBA00022079"/>
    </source>
</evidence>
<feature type="compositionally biased region" description="Basic and acidic residues" evidence="7">
    <location>
        <begin position="36"/>
        <end position="53"/>
    </location>
</feature>
<dbReference type="EMBL" id="GG662845">
    <property type="protein sequence ID" value="EAR88010.1"/>
    <property type="molecule type" value="Genomic_DNA"/>
</dbReference>
<dbReference type="Pfam" id="PF13656">
    <property type="entry name" value="RNA_pol_L_2"/>
    <property type="match status" value="1"/>
</dbReference>
<dbReference type="InParanoid" id="Q22RW2"/>
<dbReference type="Proteomes" id="UP000009168">
    <property type="component" value="Unassembled WGS sequence"/>
</dbReference>
<dbReference type="GO" id="GO:0005666">
    <property type="term" value="C:RNA polymerase III complex"/>
    <property type="evidence" value="ECO:0007669"/>
    <property type="project" value="TreeGrafter"/>
</dbReference>
<dbReference type="InterPro" id="IPR009025">
    <property type="entry name" value="RBP11-like_dimer"/>
</dbReference>
<gene>
    <name evidence="9" type="ORF">TTHERM_00011760</name>
</gene>
<dbReference type="FunCoup" id="Q22RW2">
    <property type="interactions" value="222"/>
</dbReference>
<evidence type="ECO:0000313" key="10">
    <source>
        <dbReference type="Proteomes" id="UP000009168"/>
    </source>
</evidence>
<comment type="similarity">
    <text evidence="6">Belongs to the archaeal Rpo11/eukaryotic RPB11/RPC19 RNA polymerase subunit family.</text>
</comment>
<evidence type="ECO:0000256" key="3">
    <source>
        <dbReference type="ARBA" id="ARBA00022478"/>
    </source>
</evidence>
<dbReference type="HAMAP" id="MF_00261">
    <property type="entry name" value="RNApol_arch_Rpo11"/>
    <property type="match status" value="1"/>
</dbReference>
<proteinExistence type="inferred from homology"/>
<evidence type="ECO:0000256" key="7">
    <source>
        <dbReference type="SAM" id="MobiDB-lite"/>
    </source>
</evidence>
<organism evidence="9 10">
    <name type="scientific">Tetrahymena thermophila (strain SB210)</name>
    <dbReference type="NCBI Taxonomy" id="312017"/>
    <lineage>
        <taxon>Eukaryota</taxon>
        <taxon>Sar</taxon>
        <taxon>Alveolata</taxon>
        <taxon>Ciliophora</taxon>
        <taxon>Intramacronucleata</taxon>
        <taxon>Oligohymenophorea</taxon>
        <taxon>Hymenostomatida</taxon>
        <taxon>Tetrahymenina</taxon>
        <taxon>Tetrahymenidae</taxon>
        <taxon>Tetrahymena</taxon>
    </lineage>
</organism>
<dbReference type="CDD" id="cd07029">
    <property type="entry name" value="RNAP_I_III_AC19"/>
    <property type="match status" value="1"/>
</dbReference>
<dbReference type="Gene3D" id="3.30.1360.10">
    <property type="entry name" value="RNA polymerase, RBP11-like subunit"/>
    <property type="match status" value="1"/>
</dbReference>
<dbReference type="HOGENOM" id="CLU_090381_3_0_1"/>
<reference evidence="10" key="1">
    <citation type="journal article" date="2006" name="PLoS Biol.">
        <title>Macronuclear genome sequence of the ciliate Tetrahymena thermophila, a model eukaryote.</title>
        <authorList>
            <person name="Eisen J.A."/>
            <person name="Coyne R.S."/>
            <person name="Wu M."/>
            <person name="Wu D."/>
            <person name="Thiagarajan M."/>
            <person name="Wortman J.R."/>
            <person name="Badger J.H."/>
            <person name="Ren Q."/>
            <person name="Amedeo P."/>
            <person name="Jones K.M."/>
            <person name="Tallon L.J."/>
            <person name="Delcher A.L."/>
            <person name="Salzberg S.L."/>
            <person name="Silva J.C."/>
            <person name="Haas B.J."/>
            <person name="Majoros W.H."/>
            <person name="Farzad M."/>
            <person name="Carlton J.M."/>
            <person name="Smith R.K. Jr."/>
            <person name="Garg J."/>
            <person name="Pearlman R.E."/>
            <person name="Karrer K.M."/>
            <person name="Sun L."/>
            <person name="Manning G."/>
            <person name="Elde N.C."/>
            <person name="Turkewitz A.P."/>
            <person name="Asai D.J."/>
            <person name="Wilkes D.E."/>
            <person name="Wang Y."/>
            <person name="Cai H."/>
            <person name="Collins K."/>
            <person name="Stewart B.A."/>
            <person name="Lee S.R."/>
            <person name="Wilamowska K."/>
            <person name="Weinberg Z."/>
            <person name="Ruzzo W.L."/>
            <person name="Wloga D."/>
            <person name="Gaertig J."/>
            <person name="Frankel J."/>
            <person name="Tsao C.-C."/>
            <person name="Gorovsky M.A."/>
            <person name="Keeling P.J."/>
            <person name="Waller R.F."/>
            <person name="Patron N.J."/>
            <person name="Cherry J.M."/>
            <person name="Stover N.A."/>
            <person name="Krieger C.J."/>
            <person name="del Toro C."/>
            <person name="Ryder H.F."/>
            <person name="Williamson S.C."/>
            <person name="Barbeau R.A."/>
            <person name="Hamilton E.P."/>
            <person name="Orias E."/>
        </authorList>
    </citation>
    <scope>NUCLEOTIDE SEQUENCE [LARGE SCALE GENOMIC DNA]</scope>
    <source>
        <strain evidence="10">SB210</strain>
    </source>
</reference>
<dbReference type="FunFam" id="3.30.1360.10:FF:000006">
    <property type="entry name" value="DNA-directed RNA polymerases I and III subunit RPAC2"/>
    <property type="match status" value="1"/>
</dbReference>
<dbReference type="GO" id="GO:0003677">
    <property type="term" value="F:DNA binding"/>
    <property type="evidence" value="ECO:0007669"/>
    <property type="project" value="InterPro"/>
</dbReference>
<dbReference type="GO" id="GO:0006383">
    <property type="term" value="P:transcription by RNA polymerase III"/>
    <property type="evidence" value="ECO:0007669"/>
    <property type="project" value="TreeGrafter"/>
</dbReference>
<dbReference type="KEGG" id="tet:TTHERM_00011760"/>
<dbReference type="SUPFAM" id="SSF55257">
    <property type="entry name" value="RBP11-like subunits of RNA polymerase"/>
    <property type="match status" value="1"/>
</dbReference>
<keyword evidence="10" id="KW-1185">Reference proteome</keyword>
<dbReference type="PROSITE" id="PS01154">
    <property type="entry name" value="RNA_POL_L_13KD"/>
    <property type="match status" value="1"/>
</dbReference>
<keyword evidence="4" id="KW-0804">Transcription</keyword>
<evidence type="ECO:0000256" key="4">
    <source>
        <dbReference type="ARBA" id="ARBA00023163"/>
    </source>
</evidence>
<dbReference type="RefSeq" id="XP_001008255.1">
    <property type="nucleotide sequence ID" value="XM_001008255.3"/>
</dbReference>